<dbReference type="EMBL" id="RJVU01059915">
    <property type="protein sequence ID" value="ROJ62535.1"/>
    <property type="molecule type" value="Genomic_DNA"/>
</dbReference>
<evidence type="ECO:0000313" key="2">
    <source>
        <dbReference type="EMBL" id="ROJ62535.1"/>
    </source>
</evidence>
<feature type="region of interest" description="Disordered" evidence="1">
    <location>
        <begin position="57"/>
        <end position="90"/>
    </location>
</feature>
<name>A0A3N0XUN2_ANAGA</name>
<protein>
    <submittedName>
        <fullName evidence="2">Uncharacterized protein</fullName>
    </submittedName>
</protein>
<reference evidence="2 3" key="1">
    <citation type="submission" date="2018-10" db="EMBL/GenBank/DDBJ databases">
        <title>Genome assembly for a Yunnan-Guizhou Plateau 3E fish, Anabarilius grahami (Regan), and its evolutionary and genetic applications.</title>
        <authorList>
            <person name="Jiang W."/>
        </authorList>
    </citation>
    <scope>NUCLEOTIDE SEQUENCE [LARGE SCALE GENOMIC DNA]</scope>
    <source>
        <strain evidence="2">AG-KIZ</strain>
        <tissue evidence="2">Muscle</tissue>
    </source>
</reference>
<comment type="caution">
    <text evidence="2">The sequence shown here is derived from an EMBL/GenBank/DDBJ whole genome shotgun (WGS) entry which is preliminary data.</text>
</comment>
<proteinExistence type="predicted"/>
<dbReference type="AlphaFoldDB" id="A0A3N0XUN2"/>
<evidence type="ECO:0000313" key="3">
    <source>
        <dbReference type="Proteomes" id="UP000281406"/>
    </source>
</evidence>
<organism evidence="2 3">
    <name type="scientific">Anabarilius grahami</name>
    <name type="common">Kanglang fish</name>
    <name type="synonym">Barilius grahami</name>
    <dbReference type="NCBI Taxonomy" id="495550"/>
    <lineage>
        <taxon>Eukaryota</taxon>
        <taxon>Metazoa</taxon>
        <taxon>Chordata</taxon>
        <taxon>Craniata</taxon>
        <taxon>Vertebrata</taxon>
        <taxon>Euteleostomi</taxon>
        <taxon>Actinopterygii</taxon>
        <taxon>Neopterygii</taxon>
        <taxon>Teleostei</taxon>
        <taxon>Ostariophysi</taxon>
        <taxon>Cypriniformes</taxon>
        <taxon>Xenocyprididae</taxon>
        <taxon>Xenocypridinae</taxon>
        <taxon>Xenocypridinae incertae sedis</taxon>
        <taxon>Anabarilius</taxon>
    </lineage>
</organism>
<evidence type="ECO:0000256" key="1">
    <source>
        <dbReference type="SAM" id="MobiDB-lite"/>
    </source>
</evidence>
<gene>
    <name evidence="2" type="ORF">DPX16_21521</name>
</gene>
<sequence length="283" mass="31100">MDYSLQFCRLPVNSTYEDETLRSLFWIGANYHHPVDLSDTKGLSLREAIIRCLESVYPQSRPQTDPEPNTQPHLTTEILPEPPADSEQPVTTVPTIAPEQMPQCESDQGCEPATTMPEGILVVLNTEDWLINWHSEVLFPTLSQPESFVCSSSSLFQDSTETCMDCEISVCSSSLFQDSTETVSLTCWEWELSLLIKSRLPLSPSPQSSASPPAPLLLDDCSPSSYPGTPCCDVNPQAVQPPALSESEDPVAPPPVSDSFAPPWPFDLSAPPCSSHTRLHQIP</sequence>
<feature type="region of interest" description="Disordered" evidence="1">
    <location>
        <begin position="228"/>
        <end position="263"/>
    </location>
</feature>
<keyword evidence="3" id="KW-1185">Reference proteome</keyword>
<dbReference type="Proteomes" id="UP000281406">
    <property type="component" value="Unassembled WGS sequence"/>
</dbReference>
<feature type="compositionally biased region" description="Polar residues" evidence="1">
    <location>
        <begin position="57"/>
        <end position="74"/>
    </location>
</feature>
<accession>A0A3N0XUN2</accession>